<dbReference type="PROSITE" id="PS50216">
    <property type="entry name" value="DHHC"/>
    <property type="match status" value="1"/>
</dbReference>
<comment type="caution">
    <text evidence="9">The sequence shown here is derived from an EMBL/GenBank/DDBJ whole genome shotgun (WGS) entry which is preliminary data.</text>
</comment>
<reference evidence="9 10" key="1">
    <citation type="submission" date="2023-11" db="EMBL/GenBank/DDBJ databases">
        <title>Halocaridina rubra genome assembly.</title>
        <authorList>
            <person name="Smith C."/>
        </authorList>
    </citation>
    <scope>NUCLEOTIDE SEQUENCE [LARGE SCALE GENOMIC DNA]</scope>
    <source>
        <strain evidence="9">EP-1</strain>
        <tissue evidence="9">Whole</tissue>
    </source>
</reference>
<evidence type="ECO:0000256" key="7">
    <source>
        <dbReference type="RuleBase" id="RU079119"/>
    </source>
</evidence>
<dbReference type="GO" id="GO:0019706">
    <property type="term" value="F:protein-cysteine S-palmitoyltransferase activity"/>
    <property type="evidence" value="ECO:0007669"/>
    <property type="project" value="UniProtKB-EC"/>
</dbReference>
<dbReference type="GO" id="GO:0016020">
    <property type="term" value="C:membrane"/>
    <property type="evidence" value="ECO:0007669"/>
    <property type="project" value="UniProtKB-SubCell"/>
</dbReference>
<dbReference type="InterPro" id="IPR039859">
    <property type="entry name" value="PFA4/ZDH16/20/ERF2-like"/>
</dbReference>
<evidence type="ECO:0000313" key="10">
    <source>
        <dbReference type="Proteomes" id="UP001381693"/>
    </source>
</evidence>
<dbReference type="PANTHER" id="PTHR12246">
    <property type="entry name" value="PALMITOYLTRANSFERASE ZDHHC16"/>
    <property type="match status" value="1"/>
</dbReference>
<comment type="catalytic activity">
    <reaction evidence="7">
        <text>L-cysteinyl-[protein] + hexadecanoyl-CoA = S-hexadecanoyl-L-cysteinyl-[protein] + CoA</text>
        <dbReference type="Rhea" id="RHEA:36683"/>
        <dbReference type="Rhea" id="RHEA-COMP:10131"/>
        <dbReference type="Rhea" id="RHEA-COMP:11032"/>
        <dbReference type="ChEBI" id="CHEBI:29950"/>
        <dbReference type="ChEBI" id="CHEBI:57287"/>
        <dbReference type="ChEBI" id="CHEBI:57379"/>
        <dbReference type="ChEBI" id="CHEBI:74151"/>
        <dbReference type="EC" id="2.3.1.225"/>
    </reaction>
</comment>
<comment type="subcellular location">
    <subcellularLocation>
        <location evidence="1">Membrane</location>
        <topology evidence="1">Multi-pass membrane protein</topology>
    </subcellularLocation>
</comment>
<dbReference type="EMBL" id="JAXCGZ010013324">
    <property type="protein sequence ID" value="KAK7072850.1"/>
    <property type="molecule type" value="Genomic_DNA"/>
</dbReference>
<keyword evidence="5 7" id="KW-0472">Membrane</keyword>
<evidence type="ECO:0000256" key="5">
    <source>
        <dbReference type="ARBA" id="ARBA00023136"/>
    </source>
</evidence>
<dbReference type="Proteomes" id="UP001381693">
    <property type="component" value="Unassembled WGS sequence"/>
</dbReference>
<keyword evidence="2 7" id="KW-0808">Transferase</keyword>
<evidence type="ECO:0000259" key="8">
    <source>
        <dbReference type="Pfam" id="PF01529"/>
    </source>
</evidence>
<comment type="similarity">
    <text evidence="7">Belongs to the DHHC palmitoyltransferase family.</text>
</comment>
<feature type="domain" description="Palmitoyltransferase DHHC" evidence="8">
    <location>
        <begin position="90"/>
        <end position="124"/>
    </location>
</feature>
<evidence type="ECO:0000256" key="6">
    <source>
        <dbReference type="ARBA" id="ARBA00023315"/>
    </source>
</evidence>
<dbReference type="EC" id="2.3.1.225" evidence="7"/>
<dbReference type="InterPro" id="IPR001594">
    <property type="entry name" value="Palmitoyltrfase_DHHC"/>
</dbReference>
<feature type="transmembrane region" description="Helical" evidence="7">
    <location>
        <begin position="49"/>
        <end position="70"/>
    </location>
</feature>
<name>A0AAN9A591_HALRR</name>
<evidence type="ECO:0000313" key="9">
    <source>
        <dbReference type="EMBL" id="KAK7072850.1"/>
    </source>
</evidence>
<comment type="domain">
    <text evidence="7">The DHHC domain is required for palmitoyltransferase activity.</text>
</comment>
<proteinExistence type="inferred from homology"/>
<evidence type="ECO:0000256" key="4">
    <source>
        <dbReference type="ARBA" id="ARBA00022989"/>
    </source>
</evidence>
<keyword evidence="3 7" id="KW-0812">Transmembrane</keyword>
<dbReference type="Pfam" id="PF01529">
    <property type="entry name" value="DHHC"/>
    <property type="match status" value="1"/>
</dbReference>
<keyword evidence="4 7" id="KW-1133">Transmembrane helix</keyword>
<dbReference type="AlphaFoldDB" id="A0AAN9A591"/>
<gene>
    <name evidence="9" type="primary">ZDHHC16_2</name>
    <name evidence="9" type="ORF">SK128_007828</name>
</gene>
<protein>
    <recommendedName>
        <fullName evidence="7">Palmitoyltransferase</fullName>
        <ecNumber evidence="7">2.3.1.225</ecNumber>
    </recommendedName>
</protein>
<sequence>MEPMVWIVDHFTKALGPILVGGVVILTSSVVYIVYWIGLPYYWNKSPELTSFLLVLGHWLLINVIFHFVMAAKTDPGTPPQGILISEAVTICKKCIAPKPPRTHHCSVCNRCVLKMDHHCRILFNFTV</sequence>
<evidence type="ECO:0000256" key="2">
    <source>
        <dbReference type="ARBA" id="ARBA00022679"/>
    </source>
</evidence>
<evidence type="ECO:0000256" key="1">
    <source>
        <dbReference type="ARBA" id="ARBA00004141"/>
    </source>
</evidence>
<keyword evidence="6 7" id="KW-0012">Acyltransferase</keyword>
<accession>A0AAN9A591</accession>
<organism evidence="9 10">
    <name type="scientific">Halocaridina rubra</name>
    <name type="common">Hawaiian red shrimp</name>
    <dbReference type="NCBI Taxonomy" id="373956"/>
    <lineage>
        <taxon>Eukaryota</taxon>
        <taxon>Metazoa</taxon>
        <taxon>Ecdysozoa</taxon>
        <taxon>Arthropoda</taxon>
        <taxon>Crustacea</taxon>
        <taxon>Multicrustacea</taxon>
        <taxon>Malacostraca</taxon>
        <taxon>Eumalacostraca</taxon>
        <taxon>Eucarida</taxon>
        <taxon>Decapoda</taxon>
        <taxon>Pleocyemata</taxon>
        <taxon>Caridea</taxon>
        <taxon>Atyoidea</taxon>
        <taxon>Atyidae</taxon>
        <taxon>Halocaridina</taxon>
    </lineage>
</organism>
<keyword evidence="10" id="KW-1185">Reference proteome</keyword>
<feature type="transmembrane region" description="Helical" evidence="7">
    <location>
        <begin position="14"/>
        <end position="37"/>
    </location>
</feature>
<evidence type="ECO:0000256" key="3">
    <source>
        <dbReference type="ARBA" id="ARBA00022692"/>
    </source>
</evidence>